<organism evidence="8 9">
    <name type="scientific">Trichormus variabilis NIES-23</name>
    <dbReference type="NCBI Taxonomy" id="1973479"/>
    <lineage>
        <taxon>Bacteria</taxon>
        <taxon>Bacillati</taxon>
        <taxon>Cyanobacteriota</taxon>
        <taxon>Cyanophyceae</taxon>
        <taxon>Nostocales</taxon>
        <taxon>Nostocaceae</taxon>
        <taxon>Trichormus</taxon>
    </lineage>
</organism>
<evidence type="ECO:0000256" key="1">
    <source>
        <dbReference type="ARBA" id="ARBA00004141"/>
    </source>
</evidence>
<reference evidence="8 9" key="1">
    <citation type="submission" date="2017-06" db="EMBL/GenBank/DDBJ databases">
        <title>Genome sequencing of cyanobaciteial culture collection at National Institute for Environmental Studies (NIES).</title>
        <authorList>
            <person name="Hirose Y."/>
            <person name="Shimura Y."/>
            <person name="Fujisawa T."/>
            <person name="Nakamura Y."/>
            <person name="Kawachi M."/>
        </authorList>
    </citation>
    <scope>NUCLEOTIDE SEQUENCE [LARGE SCALE GENOMIC DNA]</scope>
    <source>
        <strain evidence="8 9">NIES-23</strain>
    </source>
</reference>
<accession>A0A1Z4KJP7</accession>
<feature type="transmembrane region" description="Helical" evidence="6">
    <location>
        <begin position="238"/>
        <end position="258"/>
    </location>
</feature>
<evidence type="ECO:0000256" key="6">
    <source>
        <dbReference type="SAM" id="Phobius"/>
    </source>
</evidence>
<gene>
    <name evidence="8" type="ORF">NIES23_19700</name>
</gene>
<keyword evidence="5 6" id="KW-0472">Membrane</keyword>
<proteinExistence type="inferred from homology"/>
<dbReference type="GO" id="GO:0016020">
    <property type="term" value="C:membrane"/>
    <property type="evidence" value="ECO:0007669"/>
    <property type="project" value="UniProtKB-SubCell"/>
</dbReference>
<feature type="domain" description="EamA" evidence="7">
    <location>
        <begin position="172"/>
        <end position="307"/>
    </location>
</feature>
<dbReference type="InterPro" id="IPR000620">
    <property type="entry name" value="EamA_dom"/>
</dbReference>
<dbReference type="InterPro" id="IPR037185">
    <property type="entry name" value="EmrE-like"/>
</dbReference>
<dbReference type="InterPro" id="IPR050638">
    <property type="entry name" value="AA-Vitamin_Transporters"/>
</dbReference>
<sequence>MQLKLSASKFPIAPLLLIAPFFLWGTAMVAMKGVMPHTTPFFLAGVRLLPAGVLILIAAALSGRPQPNSWQAWLWISLFGLVDGTLFQGFLAEGLVRTSAGLGSVMIDSQPLAVALLSLWLFQERIGLWGWLGLGLGVTGISLIGLPDEWIFSLLGTGAEVTIGNWQNLFASGEWLMLLAALSMAVGTVLIRFVTRYVDPVTATGWHMIIGGLPLWGISSVVESQQWENLVGSEWLALAYATVFGSAIAYGLFFYFASSGSLTSLSSLTFLTPIFALLFGHLLLSEVLSTLQWVGVFLTLISIYLINQRDNLAGQNKQSVMEEISAKSQPILAEATAKKLNPLTVKVRESEPETLP</sequence>
<feature type="transmembrane region" description="Helical" evidence="6">
    <location>
        <begin position="201"/>
        <end position="218"/>
    </location>
</feature>
<dbReference type="EMBL" id="AP018216">
    <property type="protein sequence ID" value="BAY69177.1"/>
    <property type="molecule type" value="Genomic_DNA"/>
</dbReference>
<protein>
    <recommendedName>
        <fullName evidence="7">EamA domain-containing protein</fullName>
    </recommendedName>
</protein>
<evidence type="ECO:0000313" key="8">
    <source>
        <dbReference type="EMBL" id="BAY69177.1"/>
    </source>
</evidence>
<evidence type="ECO:0000256" key="2">
    <source>
        <dbReference type="ARBA" id="ARBA00007362"/>
    </source>
</evidence>
<feature type="transmembrane region" description="Helical" evidence="6">
    <location>
        <begin position="12"/>
        <end position="35"/>
    </location>
</feature>
<feature type="transmembrane region" description="Helical" evidence="6">
    <location>
        <begin position="128"/>
        <end position="146"/>
    </location>
</feature>
<comment type="subcellular location">
    <subcellularLocation>
        <location evidence="1">Membrane</location>
        <topology evidence="1">Multi-pass membrane protein</topology>
    </subcellularLocation>
</comment>
<feature type="domain" description="EamA" evidence="7">
    <location>
        <begin position="14"/>
        <end position="145"/>
    </location>
</feature>
<dbReference type="Pfam" id="PF00892">
    <property type="entry name" value="EamA"/>
    <property type="match status" value="2"/>
</dbReference>
<feature type="transmembrane region" description="Helical" evidence="6">
    <location>
        <begin position="265"/>
        <end position="284"/>
    </location>
</feature>
<evidence type="ECO:0000256" key="3">
    <source>
        <dbReference type="ARBA" id="ARBA00022692"/>
    </source>
</evidence>
<dbReference type="PANTHER" id="PTHR32322">
    <property type="entry name" value="INNER MEMBRANE TRANSPORTER"/>
    <property type="match status" value="1"/>
</dbReference>
<keyword evidence="3 6" id="KW-0812">Transmembrane</keyword>
<comment type="similarity">
    <text evidence="2">Belongs to the EamA transporter family.</text>
</comment>
<feature type="transmembrane region" description="Helical" evidence="6">
    <location>
        <begin position="73"/>
        <end position="92"/>
    </location>
</feature>
<feature type="transmembrane region" description="Helical" evidence="6">
    <location>
        <begin position="175"/>
        <end position="194"/>
    </location>
</feature>
<feature type="transmembrane region" description="Helical" evidence="6">
    <location>
        <begin position="98"/>
        <end position="121"/>
    </location>
</feature>
<feature type="transmembrane region" description="Helical" evidence="6">
    <location>
        <begin position="41"/>
        <end position="61"/>
    </location>
</feature>
<keyword evidence="4 6" id="KW-1133">Transmembrane helix</keyword>
<dbReference type="PANTHER" id="PTHR32322:SF2">
    <property type="entry name" value="EAMA DOMAIN-CONTAINING PROTEIN"/>
    <property type="match status" value="1"/>
</dbReference>
<dbReference type="SUPFAM" id="SSF103481">
    <property type="entry name" value="Multidrug resistance efflux transporter EmrE"/>
    <property type="match status" value="2"/>
</dbReference>
<dbReference type="AlphaFoldDB" id="A0A1Z4KJP7"/>
<feature type="transmembrane region" description="Helical" evidence="6">
    <location>
        <begin position="290"/>
        <end position="307"/>
    </location>
</feature>
<evidence type="ECO:0000259" key="7">
    <source>
        <dbReference type="Pfam" id="PF00892"/>
    </source>
</evidence>
<evidence type="ECO:0000256" key="4">
    <source>
        <dbReference type="ARBA" id="ARBA00022989"/>
    </source>
</evidence>
<evidence type="ECO:0000256" key="5">
    <source>
        <dbReference type="ARBA" id="ARBA00023136"/>
    </source>
</evidence>
<evidence type="ECO:0000313" key="9">
    <source>
        <dbReference type="Proteomes" id="UP000217507"/>
    </source>
</evidence>
<dbReference type="Proteomes" id="UP000217507">
    <property type="component" value="Chromosome"/>
</dbReference>
<name>A0A1Z4KJP7_ANAVA</name>